<accession>A0A969WED3</accession>
<proteinExistence type="inferred from homology"/>
<protein>
    <submittedName>
        <fullName evidence="6">LysR family transcriptional regulator</fullName>
    </submittedName>
</protein>
<dbReference type="AlphaFoldDB" id="A0A969WED3"/>
<evidence type="ECO:0000256" key="2">
    <source>
        <dbReference type="ARBA" id="ARBA00023015"/>
    </source>
</evidence>
<evidence type="ECO:0000313" key="6">
    <source>
        <dbReference type="EMBL" id="NKF23220.1"/>
    </source>
</evidence>
<evidence type="ECO:0000313" key="7">
    <source>
        <dbReference type="Proteomes" id="UP000653472"/>
    </source>
</evidence>
<keyword evidence="2" id="KW-0805">Transcription regulation</keyword>
<dbReference type="Proteomes" id="UP000653472">
    <property type="component" value="Unassembled WGS sequence"/>
</dbReference>
<dbReference type="PANTHER" id="PTHR30419:SF30">
    <property type="entry name" value="LYSR FAMILY TRANSCRIPTIONAL REGULATOR"/>
    <property type="match status" value="1"/>
</dbReference>
<dbReference type="Gene3D" id="1.10.10.10">
    <property type="entry name" value="Winged helix-like DNA-binding domain superfamily/Winged helix DNA-binding domain"/>
    <property type="match status" value="1"/>
</dbReference>
<dbReference type="GO" id="GO:0003677">
    <property type="term" value="F:DNA binding"/>
    <property type="evidence" value="ECO:0007669"/>
    <property type="project" value="UniProtKB-KW"/>
</dbReference>
<dbReference type="GO" id="GO:0005829">
    <property type="term" value="C:cytosol"/>
    <property type="evidence" value="ECO:0007669"/>
    <property type="project" value="TreeGrafter"/>
</dbReference>
<dbReference type="InterPro" id="IPR050950">
    <property type="entry name" value="HTH-type_LysR_regulators"/>
</dbReference>
<gene>
    <name evidence="6" type="ORF">G7Y82_12930</name>
</gene>
<evidence type="ECO:0000256" key="1">
    <source>
        <dbReference type="ARBA" id="ARBA00009437"/>
    </source>
</evidence>
<feature type="domain" description="HTH lysR-type" evidence="5">
    <location>
        <begin position="1"/>
        <end position="58"/>
    </location>
</feature>
<dbReference type="InterPro" id="IPR000847">
    <property type="entry name" value="LysR_HTH_N"/>
</dbReference>
<comment type="similarity">
    <text evidence="1">Belongs to the LysR transcriptional regulatory family.</text>
</comment>
<dbReference type="RefSeq" id="WP_168148551.1">
    <property type="nucleotide sequence ID" value="NZ_JAAVXB010000007.1"/>
</dbReference>
<name>A0A969WED3_9GAMM</name>
<dbReference type="PROSITE" id="PS50931">
    <property type="entry name" value="HTH_LYSR"/>
    <property type="match status" value="1"/>
</dbReference>
<dbReference type="EMBL" id="JAAVXB010000007">
    <property type="protein sequence ID" value="NKF23220.1"/>
    <property type="molecule type" value="Genomic_DNA"/>
</dbReference>
<sequence>MNPRQLRAFTVVAQSLSFVRAGEALHMSQPALSLSIRSLEEALGGALFTRTTRQVRLTPEGAALLPIAQRLLADWDNASEQLRQRFALQRGHVSAAAMPSFAGNVLPQLMLEYRRRHPGIQFAIHDVIHEDVLEMVASGRVEIGFGFQPETQHPLHFDALFRDRFIAVVSRKSTLARYKRVNWSQLMTGGFIALQRPSTVRTTLEKALRGHGIEFDIAYECHQLATVGQMVAAGLGVSAVPALCARQMSALGAQCLPLTAPIIERSVGLIRRADAELSTAARALREIAIAHFGKRRS</sequence>
<dbReference type="CDD" id="cd08440">
    <property type="entry name" value="PBP2_LTTR_like_4"/>
    <property type="match status" value="1"/>
</dbReference>
<dbReference type="PRINTS" id="PR00039">
    <property type="entry name" value="HTHLYSR"/>
</dbReference>
<evidence type="ECO:0000256" key="4">
    <source>
        <dbReference type="ARBA" id="ARBA00023163"/>
    </source>
</evidence>
<organism evidence="6 7">
    <name type="scientific">Solimonas marina</name>
    <dbReference type="NCBI Taxonomy" id="2714601"/>
    <lineage>
        <taxon>Bacteria</taxon>
        <taxon>Pseudomonadati</taxon>
        <taxon>Pseudomonadota</taxon>
        <taxon>Gammaproteobacteria</taxon>
        <taxon>Nevskiales</taxon>
        <taxon>Nevskiaceae</taxon>
        <taxon>Solimonas</taxon>
    </lineage>
</organism>
<comment type="caution">
    <text evidence="6">The sequence shown here is derived from an EMBL/GenBank/DDBJ whole genome shotgun (WGS) entry which is preliminary data.</text>
</comment>
<keyword evidence="7" id="KW-1185">Reference proteome</keyword>
<dbReference type="SUPFAM" id="SSF46785">
    <property type="entry name" value="Winged helix' DNA-binding domain"/>
    <property type="match status" value="1"/>
</dbReference>
<keyword evidence="3" id="KW-0238">DNA-binding</keyword>
<reference evidence="6" key="1">
    <citation type="submission" date="2020-03" db="EMBL/GenBank/DDBJ databases">
        <title>Solimonas marina sp. nov., isolated from deep seawater of the Pacific Ocean.</title>
        <authorList>
            <person name="Liu X."/>
            <person name="Lai Q."/>
            <person name="Sun F."/>
            <person name="Gai Y."/>
            <person name="Li G."/>
            <person name="Shao Z."/>
        </authorList>
    </citation>
    <scope>NUCLEOTIDE SEQUENCE</scope>
    <source>
        <strain evidence="6">C16B3</strain>
    </source>
</reference>
<dbReference type="Gene3D" id="3.40.190.290">
    <property type="match status" value="1"/>
</dbReference>
<keyword evidence="4" id="KW-0804">Transcription</keyword>
<dbReference type="FunFam" id="1.10.10.10:FF:000001">
    <property type="entry name" value="LysR family transcriptional regulator"/>
    <property type="match status" value="1"/>
</dbReference>
<dbReference type="InterPro" id="IPR005119">
    <property type="entry name" value="LysR_subst-bd"/>
</dbReference>
<dbReference type="InterPro" id="IPR036388">
    <property type="entry name" value="WH-like_DNA-bd_sf"/>
</dbReference>
<evidence type="ECO:0000259" key="5">
    <source>
        <dbReference type="PROSITE" id="PS50931"/>
    </source>
</evidence>
<dbReference type="Pfam" id="PF03466">
    <property type="entry name" value="LysR_substrate"/>
    <property type="match status" value="1"/>
</dbReference>
<evidence type="ECO:0000256" key="3">
    <source>
        <dbReference type="ARBA" id="ARBA00023125"/>
    </source>
</evidence>
<dbReference type="Pfam" id="PF00126">
    <property type="entry name" value="HTH_1"/>
    <property type="match status" value="1"/>
</dbReference>
<dbReference type="InterPro" id="IPR036390">
    <property type="entry name" value="WH_DNA-bd_sf"/>
</dbReference>
<dbReference type="PANTHER" id="PTHR30419">
    <property type="entry name" value="HTH-TYPE TRANSCRIPTIONAL REGULATOR YBHD"/>
    <property type="match status" value="1"/>
</dbReference>
<dbReference type="GO" id="GO:0003700">
    <property type="term" value="F:DNA-binding transcription factor activity"/>
    <property type="evidence" value="ECO:0007669"/>
    <property type="project" value="InterPro"/>
</dbReference>
<dbReference type="SUPFAM" id="SSF53850">
    <property type="entry name" value="Periplasmic binding protein-like II"/>
    <property type="match status" value="1"/>
</dbReference>